<dbReference type="RefSeq" id="WP_078761091.1">
    <property type="nucleotide sequence ID" value="NZ_FUWS01000004.1"/>
</dbReference>
<gene>
    <name evidence="1" type="ORF">SAMN02745673_01712</name>
</gene>
<dbReference type="AlphaFoldDB" id="A0A1T4PB94"/>
<evidence type="ECO:0000313" key="2">
    <source>
        <dbReference type="Proteomes" id="UP000190637"/>
    </source>
</evidence>
<organism evidence="1 2">
    <name type="scientific">Marinactinospora thermotolerans DSM 45154</name>
    <dbReference type="NCBI Taxonomy" id="1122192"/>
    <lineage>
        <taxon>Bacteria</taxon>
        <taxon>Bacillati</taxon>
        <taxon>Actinomycetota</taxon>
        <taxon>Actinomycetes</taxon>
        <taxon>Streptosporangiales</taxon>
        <taxon>Nocardiopsidaceae</taxon>
        <taxon>Marinactinospora</taxon>
    </lineage>
</organism>
<sequence length="116" mass="12660">MTSGALAGLRQLHDDLALFDHPDSIRRVDELGRIAATLPRCAAELEAEGAPDDVRERLAMAFHAVRRAERAALGYRDRPLTRPLSQAKFALASGQARGWVLNTIGRVEGDATGEER</sequence>
<name>A0A1T4PB94_9ACTN</name>
<dbReference type="OrthoDB" id="3700607at2"/>
<evidence type="ECO:0000313" key="1">
    <source>
        <dbReference type="EMBL" id="SJZ88651.1"/>
    </source>
</evidence>
<protein>
    <submittedName>
        <fullName evidence="1">Uncharacterized protein</fullName>
    </submittedName>
</protein>
<dbReference type="EMBL" id="FUWS01000004">
    <property type="protein sequence ID" value="SJZ88651.1"/>
    <property type="molecule type" value="Genomic_DNA"/>
</dbReference>
<dbReference type="STRING" id="1122192.SAMN02745673_01712"/>
<reference evidence="1 2" key="1">
    <citation type="submission" date="2017-02" db="EMBL/GenBank/DDBJ databases">
        <authorList>
            <person name="Peterson S.W."/>
        </authorList>
    </citation>
    <scope>NUCLEOTIDE SEQUENCE [LARGE SCALE GENOMIC DNA]</scope>
    <source>
        <strain evidence="1 2">DSM 45154</strain>
    </source>
</reference>
<keyword evidence="2" id="KW-1185">Reference proteome</keyword>
<accession>A0A1T4PB94</accession>
<dbReference type="Proteomes" id="UP000190637">
    <property type="component" value="Unassembled WGS sequence"/>
</dbReference>
<proteinExistence type="predicted"/>